<dbReference type="Proteomes" id="UP000234681">
    <property type="component" value="Chromosome 6"/>
</dbReference>
<reference evidence="2" key="1">
    <citation type="submission" date="2005-09" db="EMBL/GenBank/DDBJ databases">
        <authorList>
            <person name="Mural R.J."/>
            <person name="Li P.W."/>
            <person name="Adams M.D."/>
            <person name="Amanatides P.G."/>
            <person name="Baden-Tillson H."/>
            <person name="Barnstead M."/>
            <person name="Chin S.H."/>
            <person name="Dew I."/>
            <person name="Evans C.A."/>
            <person name="Ferriera S."/>
            <person name="Flanigan M."/>
            <person name="Fosler C."/>
            <person name="Glodek A."/>
            <person name="Gu Z."/>
            <person name="Holt R.A."/>
            <person name="Jennings D."/>
            <person name="Kraft C.L."/>
            <person name="Lu F."/>
            <person name="Nguyen T."/>
            <person name="Nusskern D.R."/>
            <person name="Pfannkoch C.M."/>
            <person name="Sitter C."/>
            <person name="Sutton G.G."/>
            <person name="Venter J.C."/>
            <person name="Wang Z."/>
            <person name="Woodage T."/>
            <person name="Zheng X.H."/>
            <person name="Zhong F."/>
        </authorList>
    </citation>
    <scope>NUCLEOTIDE SEQUENCE [LARGE SCALE GENOMIC DNA]</scope>
    <source>
        <strain>BN</strain>
        <strain evidence="2">Sprague-Dawley</strain>
    </source>
</reference>
<proteinExistence type="predicted"/>
<accession>A6JE71</accession>
<organism evidence="1 2">
    <name type="scientific">Rattus norvegicus</name>
    <name type="common">Rat</name>
    <dbReference type="NCBI Taxonomy" id="10116"/>
    <lineage>
        <taxon>Eukaryota</taxon>
        <taxon>Metazoa</taxon>
        <taxon>Chordata</taxon>
        <taxon>Craniata</taxon>
        <taxon>Vertebrata</taxon>
        <taxon>Euteleostomi</taxon>
        <taxon>Mammalia</taxon>
        <taxon>Eutheria</taxon>
        <taxon>Euarchontoglires</taxon>
        <taxon>Glires</taxon>
        <taxon>Rodentia</taxon>
        <taxon>Myomorpha</taxon>
        <taxon>Muroidea</taxon>
        <taxon>Muridae</taxon>
        <taxon>Murinae</taxon>
        <taxon>Rattus</taxon>
    </lineage>
</organism>
<name>A6JE71_RAT</name>
<evidence type="ECO:0000313" key="2">
    <source>
        <dbReference type="Proteomes" id="UP000234681"/>
    </source>
</evidence>
<dbReference type="EMBL" id="CH473982">
    <property type="protein sequence ID" value="EDL81615.1"/>
    <property type="molecule type" value="Genomic_DNA"/>
</dbReference>
<sequence length="32" mass="3664">MIPVCLVKDAISLENCNQFKITFKPQLLLESK</sequence>
<gene>
    <name evidence="1" type="ORF">rCG_20949</name>
</gene>
<protein>
    <submittedName>
        <fullName evidence="1">RCG20949</fullName>
    </submittedName>
</protein>
<dbReference type="AlphaFoldDB" id="A6JE71"/>
<evidence type="ECO:0000313" key="1">
    <source>
        <dbReference type="EMBL" id="EDL81615.1"/>
    </source>
</evidence>